<dbReference type="InterPro" id="IPR035437">
    <property type="entry name" value="SNase_OB-fold_sf"/>
</dbReference>
<dbReference type="SUPFAM" id="SSF63748">
    <property type="entry name" value="Tudor/PWWP/MBT"/>
    <property type="match status" value="1"/>
</dbReference>
<comment type="caution">
    <text evidence="3">The sequence shown here is derived from an EMBL/GenBank/DDBJ whole genome shotgun (WGS) entry which is preliminary data.</text>
</comment>
<name>A0AA88HDM5_ARTSF</name>
<keyword evidence="4" id="KW-1185">Reference proteome</keyword>
<sequence length="1141" mass="128085">MGTDIINKKEALFTHLDCLAHIRKRLDQLLREILNNIKSLVLDVILEKEEGTLVIKQKRVRQIIYDWCDHLCSVVDDFADSDRTSDPSNDEDYGIDVNLQELPHKDLKKIFIDHFSNVRYYANLLRKCAKRLHEKCEGYVCSILSTSGKDPLSFLNMLPEVDSLCKSSHCKLTESYNLICGSHLFQVLRQTAAISVTPLENCSKRDEQVEPSTNSEMDLKSSLSIPRPAEIELQSSSFSVDQSLRSGNQDLHESMLVDGMISRSRQHPLSIQETQQKTAVSSPIAAANGSDLNIQNGDKFFSASTKGFGSKNSNKDTLIAKKIIATDSYVGKTFRVVVEEVRTPEKFYLSFASNEHNLSEQRKSIDASSVHNPIQMKNSSQGIRSKTGVVCCRLHQLKPVDGEWSKYACLYFRYAVEAPGLLVAVFMGVKLDNSELIYSVKLWKLDIEPRKGSYDIGQYLVETRFAVETEEASQSNKKTANFPLENKSKSKRKSADFSCDIQSYPKMPSDLGNDDSFSLNHHLNVNVTQKAVEALEHDFKGPEIEPVAKPDSYCSRGIVQLDENLSDVTPSSNERLLPEKISQLLQKKEGTATQDSKSSVAWPDVHFPTPEVHSFKNSIHDVPLYNDKDIHNESLPSGKVLQTVLGQRKKVTEQLNSPAAGSKKSHNAPAVLNAIKEGSFNALHVKTDSCKNSVFSGSSWSNKDLANLTKLANKVTGWSNKVIPEKVHEVNLPTPQSQLFEVPDVDYLSKESLSQMHIDHPPCFPNMSETSAPLVSFPPDSNERFPLKNGLTISTPPPRYFLLPVLYNLPANPKQVPPRAGSTLSQSLGPVQYPLGYPYMPSPMPLRFNNTNAYPQNIVYSMHPPQIRYFFPHPPLQSPGVLGPFYQNQHSNPRQVDTIHNPEPLITFFGNCVQGNSSFSSVPDYGMRVPQGQMYPVQSDNSKEDCKESCVQTFETRKILEVRRNPNKFSTSSQNQDAIHKTAGNTCVNPGQSKKNMVLSNSNRRSNLGANEGIVKPDTTICRMEDKGTENKDDAESQCHKISILKKGDSKSQNDNFEEMQDFYSTKARDFERPPEIGKLVACQEENDGIWYRGEVLDIDKDFAQVYLIDIGEETTNNITRLKPLENQFLHLSEKERKGDF</sequence>
<dbReference type="Proteomes" id="UP001187531">
    <property type="component" value="Unassembled WGS sequence"/>
</dbReference>
<feature type="domain" description="Tudor" evidence="2">
    <location>
        <begin position="1074"/>
        <end position="1132"/>
    </location>
</feature>
<dbReference type="PROSITE" id="PS50304">
    <property type="entry name" value="TUDOR"/>
    <property type="match status" value="1"/>
</dbReference>
<gene>
    <name evidence="3" type="ORF">QYM36_018160</name>
</gene>
<dbReference type="Gene3D" id="2.40.50.90">
    <property type="match status" value="1"/>
</dbReference>
<evidence type="ECO:0000256" key="1">
    <source>
        <dbReference type="SAM" id="MobiDB-lite"/>
    </source>
</evidence>
<dbReference type="GO" id="GO:0005737">
    <property type="term" value="C:cytoplasm"/>
    <property type="evidence" value="ECO:0007669"/>
    <property type="project" value="UniProtKB-ARBA"/>
</dbReference>
<dbReference type="InterPro" id="IPR002999">
    <property type="entry name" value="Tudor"/>
</dbReference>
<protein>
    <recommendedName>
        <fullName evidence="2">Tudor domain-containing protein</fullName>
    </recommendedName>
</protein>
<dbReference type="Pfam" id="PF00567">
    <property type="entry name" value="TUDOR"/>
    <property type="match status" value="1"/>
</dbReference>
<dbReference type="CDD" id="cd20379">
    <property type="entry name" value="Tudor_dTUD-like"/>
    <property type="match status" value="1"/>
</dbReference>
<dbReference type="AlphaFoldDB" id="A0AA88HDM5"/>
<organism evidence="3 4">
    <name type="scientific">Artemia franciscana</name>
    <name type="common">Brine shrimp</name>
    <name type="synonym">Artemia sanfranciscana</name>
    <dbReference type="NCBI Taxonomy" id="6661"/>
    <lineage>
        <taxon>Eukaryota</taxon>
        <taxon>Metazoa</taxon>
        <taxon>Ecdysozoa</taxon>
        <taxon>Arthropoda</taxon>
        <taxon>Crustacea</taxon>
        <taxon>Branchiopoda</taxon>
        <taxon>Anostraca</taxon>
        <taxon>Artemiidae</taxon>
        <taxon>Artemia</taxon>
    </lineage>
</organism>
<evidence type="ECO:0000259" key="2">
    <source>
        <dbReference type="PROSITE" id="PS50304"/>
    </source>
</evidence>
<accession>A0AA88HDM5</accession>
<dbReference type="Gene3D" id="2.30.30.140">
    <property type="match status" value="1"/>
</dbReference>
<reference evidence="3" key="1">
    <citation type="submission" date="2023-07" db="EMBL/GenBank/DDBJ databases">
        <title>Chromosome-level genome assembly of Artemia franciscana.</title>
        <authorList>
            <person name="Jo E."/>
        </authorList>
    </citation>
    <scope>NUCLEOTIDE SEQUENCE</scope>
    <source>
        <tissue evidence="3">Whole body</tissue>
    </source>
</reference>
<evidence type="ECO:0000313" key="4">
    <source>
        <dbReference type="Proteomes" id="UP001187531"/>
    </source>
</evidence>
<proteinExistence type="predicted"/>
<dbReference type="EMBL" id="JAVRJZ010000104">
    <property type="protein sequence ID" value="KAK2703372.1"/>
    <property type="molecule type" value="Genomic_DNA"/>
</dbReference>
<feature type="region of interest" description="Disordered" evidence="1">
    <location>
        <begin position="968"/>
        <end position="994"/>
    </location>
</feature>
<evidence type="ECO:0000313" key="3">
    <source>
        <dbReference type="EMBL" id="KAK2703372.1"/>
    </source>
</evidence>
<dbReference type="SMART" id="SM00333">
    <property type="entry name" value="TUDOR"/>
    <property type="match status" value="1"/>
</dbReference>